<comment type="caution">
    <text evidence="6">The sequence shown here is derived from an EMBL/GenBank/DDBJ whole genome shotgun (WGS) entry which is preliminary data.</text>
</comment>
<dbReference type="GO" id="GO:0030288">
    <property type="term" value="C:outer membrane-bounded periplasmic space"/>
    <property type="evidence" value="ECO:0007669"/>
    <property type="project" value="UniProtKB-ARBA"/>
</dbReference>
<evidence type="ECO:0000256" key="3">
    <source>
        <dbReference type="ARBA" id="ARBA00022729"/>
    </source>
</evidence>
<evidence type="ECO:0000256" key="2">
    <source>
        <dbReference type="ARBA" id="ARBA00005695"/>
    </source>
</evidence>
<keyword evidence="3 4" id="KW-0732">Signal</keyword>
<dbReference type="SUPFAM" id="SSF53850">
    <property type="entry name" value="Periplasmic binding protein-like II"/>
    <property type="match status" value="1"/>
</dbReference>
<evidence type="ECO:0000256" key="4">
    <source>
        <dbReference type="SAM" id="SignalP"/>
    </source>
</evidence>
<dbReference type="Pfam" id="PF00496">
    <property type="entry name" value="SBP_bac_5"/>
    <property type="match status" value="1"/>
</dbReference>
<dbReference type="Gene3D" id="3.40.190.10">
    <property type="entry name" value="Periplasmic binding protein-like II"/>
    <property type="match status" value="1"/>
</dbReference>
<feature type="chain" id="PRO_5021824400" evidence="4">
    <location>
        <begin position="26"/>
        <end position="524"/>
    </location>
</feature>
<evidence type="ECO:0000313" key="7">
    <source>
        <dbReference type="Proteomes" id="UP000321058"/>
    </source>
</evidence>
<dbReference type="GO" id="GO:0043190">
    <property type="term" value="C:ATP-binding cassette (ABC) transporter complex"/>
    <property type="evidence" value="ECO:0007669"/>
    <property type="project" value="InterPro"/>
</dbReference>
<dbReference type="GO" id="GO:0015833">
    <property type="term" value="P:peptide transport"/>
    <property type="evidence" value="ECO:0007669"/>
    <property type="project" value="TreeGrafter"/>
</dbReference>
<gene>
    <name evidence="6" type="ORF">RSO01_33820</name>
</gene>
<comment type="similarity">
    <text evidence="2">Belongs to the bacterial solute-binding protein 5 family.</text>
</comment>
<dbReference type="EMBL" id="BKAJ01000057">
    <property type="protein sequence ID" value="GEP56216.1"/>
    <property type="molecule type" value="Genomic_DNA"/>
</dbReference>
<evidence type="ECO:0000256" key="1">
    <source>
        <dbReference type="ARBA" id="ARBA00004418"/>
    </source>
</evidence>
<dbReference type="Gene3D" id="3.10.105.10">
    <property type="entry name" value="Dipeptide-binding Protein, Domain 3"/>
    <property type="match status" value="1"/>
</dbReference>
<proteinExistence type="inferred from homology"/>
<organism evidence="6 7">
    <name type="scientific">Reyranella soli</name>
    <dbReference type="NCBI Taxonomy" id="1230389"/>
    <lineage>
        <taxon>Bacteria</taxon>
        <taxon>Pseudomonadati</taxon>
        <taxon>Pseudomonadota</taxon>
        <taxon>Alphaproteobacteria</taxon>
        <taxon>Hyphomicrobiales</taxon>
        <taxon>Reyranellaceae</taxon>
        <taxon>Reyranella</taxon>
    </lineage>
</organism>
<dbReference type="InterPro" id="IPR030678">
    <property type="entry name" value="Peptide/Ni-bd"/>
</dbReference>
<name>A0A512NB97_9HYPH</name>
<feature type="domain" description="Solute-binding protein family 5" evidence="5">
    <location>
        <begin position="69"/>
        <end position="439"/>
    </location>
</feature>
<protein>
    <submittedName>
        <fullName evidence="6">ABC transporter substrate-binding protein</fullName>
    </submittedName>
</protein>
<dbReference type="RefSeq" id="WP_246158492.1">
    <property type="nucleotide sequence ID" value="NZ_BKAJ01000057.1"/>
</dbReference>
<sequence length="524" mass="57876">MLDLRKSAALLVLSTGLLGAVAANAQTLKVAMGSDVKIVDPIWSSAYIQRDFGYMVWDVLFALDDKFDVRPQMVETWDISPDKLTWTFTLRDNKWSNGQPVTAEDCIASLKRWGARDSMGQRMLALVDGFEAVDARTLRMKLTEPYGLVLESLAKVSSNAPFMMPRKTAETPPTVQIKVEDVIGSGPFVFKADEWKPGEKVVFTKNTVSKPRAEPPSGLAGGKVAKVDRVEWIWIPDAQTQVNALMADEIDLVQAPPHDLLPILARDKNIKLFDSNPVGSQYQFRFNTVIKPFDDPRIRHAAMVAFGQEDFLKAAIGDPKYYKVCKAPFVCGTPLGSDEGMKDVLNQDAGKARQLLKEAGYDGMPIVLLQATDIAAMTNLGTVAKAQLEAAGFKVDLQLMDWQTLVARRAKKDPADKGGWNALFTFSGGSDITNPVMANLFNASCEKATYGWPCDPLIEKLRDLFAKETDPAKQKQIAVDLQKHWAQAPTFVNLGQLYQPVAMRTTIDGMLAAPATVFWNITKR</sequence>
<dbReference type="PANTHER" id="PTHR30290:SF38">
    <property type="entry name" value="D,D-DIPEPTIDE-BINDING PERIPLASMIC PROTEIN DDPA-RELATED"/>
    <property type="match status" value="1"/>
</dbReference>
<dbReference type="Proteomes" id="UP000321058">
    <property type="component" value="Unassembled WGS sequence"/>
</dbReference>
<accession>A0A512NB97</accession>
<dbReference type="CDD" id="cd08502">
    <property type="entry name" value="PBP2_NikA_DppA_OppA_like_16"/>
    <property type="match status" value="1"/>
</dbReference>
<keyword evidence="7" id="KW-1185">Reference proteome</keyword>
<dbReference type="InterPro" id="IPR039424">
    <property type="entry name" value="SBP_5"/>
</dbReference>
<reference evidence="6 7" key="1">
    <citation type="submission" date="2019-07" db="EMBL/GenBank/DDBJ databases">
        <title>Whole genome shotgun sequence of Reyranella soli NBRC 108950.</title>
        <authorList>
            <person name="Hosoyama A."/>
            <person name="Uohara A."/>
            <person name="Ohji S."/>
            <person name="Ichikawa N."/>
        </authorList>
    </citation>
    <scope>NUCLEOTIDE SEQUENCE [LARGE SCALE GENOMIC DNA]</scope>
    <source>
        <strain evidence="6 7">NBRC 108950</strain>
    </source>
</reference>
<comment type="subcellular location">
    <subcellularLocation>
        <location evidence="1">Periplasm</location>
    </subcellularLocation>
</comment>
<dbReference type="InterPro" id="IPR000914">
    <property type="entry name" value="SBP_5_dom"/>
</dbReference>
<dbReference type="GO" id="GO:1904680">
    <property type="term" value="F:peptide transmembrane transporter activity"/>
    <property type="evidence" value="ECO:0007669"/>
    <property type="project" value="TreeGrafter"/>
</dbReference>
<evidence type="ECO:0000259" key="5">
    <source>
        <dbReference type="Pfam" id="PF00496"/>
    </source>
</evidence>
<dbReference type="PIRSF" id="PIRSF002741">
    <property type="entry name" value="MppA"/>
    <property type="match status" value="1"/>
</dbReference>
<feature type="signal peptide" evidence="4">
    <location>
        <begin position="1"/>
        <end position="25"/>
    </location>
</feature>
<dbReference type="AlphaFoldDB" id="A0A512NB97"/>
<evidence type="ECO:0000313" key="6">
    <source>
        <dbReference type="EMBL" id="GEP56216.1"/>
    </source>
</evidence>
<dbReference type="Gene3D" id="3.90.76.10">
    <property type="entry name" value="Dipeptide-binding Protein, Domain 1"/>
    <property type="match status" value="1"/>
</dbReference>
<dbReference type="PANTHER" id="PTHR30290">
    <property type="entry name" value="PERIPLASMIC BINDING COMPONENT OF ABC TRANSPORTER"/>
    <property type="match status" value="1"/>
</dbReference>